<evidence type="ECO:0000256" key="9">
    <source>
        <dbReference type="ARBA" id="ARBA00023235"/>
    </source>
</evidence>
<dbReference type="PANTHER" id="PTHR43771">
    <property type="entry name" value="PHOSPHOMANNOMUTASE"/>
    <property type="match status" value="1"/>
</dbReference>
<feature type="region of interest" description="Disordered" evidence="10">
    <location>
        <begin position="245"/>
        <end position="314"/>
    </location>
</feature>
<dbReference type="InterPro" id="IPR005844">
    <property type="entry name" value="A-D-PHexomutase_a/b/a-I"/>
</dbReference>
<comment type="catalytic activity">
    <reaction evidence="1">
        <text>alpha-D-mannose 1-phosphate = D-mannose 6-phosphate</text>
        <dbReference type="Rhea" id="RHEA:11140"/>
        <dbReference type="ChEBI" id="CHEBI:58409"/>
        <dbReference type="ChEBI" id="CHEBI:58735"/>
        <dbReference type="EC" id="5.4.2.8"/>
    </reaction>
</comment>
<dbReference type="InterPro" id="IPR016055">
    <property type="entry name" value="A-D-PHexomutase_a/b/a-I/II/III"/>
</dbReference>
<accession>A0ABS0AJ62</accession>
<sequence>MGNERKVLTRPALLLALLGLVLVGAGSGLWHRHQHDQAQTAAADQARRLANTLAGELGQRVNRHRTQLEQLAGRPASPAPTADQPLTPTAWQDDTRLLRVPDGHPGEEQLSFTLRELLHNLRERGEVVVSSKGGEQPALLMACTTPGGAMILEHDLRPWLRSLDQRLPQGSALTLSQGDLTLIRRGQTGGASATASARGGPFNLTLAVPPTPPSWQSLLLPAGISAALVLLAIYAVFARLARRRPASTPAAGRRVDTATTPPRAVTPPVSSPPPAPEPEPEPEPEEQAGPEPGPAPPQALFGPDGIRATGDAPLDGTALKQLGRAIGSEAGAAGQHTLFVVCTGEADAKEALIDGLMASGRQVVDLGEAPPAVLHYATEVLESQSGVCLTGDGDQRALDVVINGELLHGDRLLRLRDRLLARNLDEGSGEREQRDLNDRYLNAVADDIILARPMSVAVQGTGATAGLAPRLLGELGCKVVAVEGTDVDALARTVGEQNLNLGLAFDAGGGLSLVASDGRLIAADRLLMLLARDLLERNPGADVLFNMTDNQALADLIRKQGGRPVMDDGGPARLRARMKELAVPLAGEANGHIFFADRWYGFSDALYAAARLLEVLSLQAGNSAEAFAPYTDTF</sequence>
<keyword evidence="8" id="KW-0460">Magnesium</keyword>
<evidence type="ECO:0000259" key="12">
    <source>
        <dbReference type="Pfam" id="PF02880"/>
    </source>
</evidence>
<keyword evidence="14" id="KW-1185">Reference proteome</keyword>
<feature type="domain" description="Alpha-D-phosphohexomutase alpha/beta/alpha" evidence="11">
    <location>
        <begin position="300"/>
        <end position="391"/>
    </location>
</feature>
<dbReference type="SUPFAM" id="SSF53738">
    <property type="entry name" value="Phosphoglucomutase, first 3 domains"/>
    <property type="match status" value="2"/>
</dbReference>
<dbReference type="RefSeq" id="WP_194856210.1">
    <property type="nucleotide sequence ID" value="NZ_ARXR01000017.1"/>
</dbReference>
<evidence type="ECO:0000256" key="2">
    <source>
        <dbReference type="ARBA" id="ARBA00001946"/>
    </source>
</evidence>
<feature type="domain" description="Alpha-D-phosphohexomutase alpha/beta/alpha" evidence="12">
    <location>
        <begin position="524"/>
        <end position="624"/>
    </location>
</feature>
<evidence type="ECO:0000256" key="4">
    <source>
        <dbReference type="ARBA" id="ARBA00010231"/>
    </source>
</evidence>
<reference evidence="13 14" key="1">
    <citation type="submission" date="2012-09" db="EMBL/GenBank/DDBJ databases">
        <title>Genome Sequence of alkane-degrading Bacterium Alcanivorax venustensis ISO4.</title>
        <authorList>
            <person name="Lai Q."/>
            <person name="Shao Z."/>
        </authorList>
    </citation>
    <scope>NUCLEOTIDE SEQUENCE [LARGE SCALE GENOMIC DNA]</scope>
    <source>
        <strain evidence="13 14">ISO4</strain>
    </source>
</reference>
<evidence type="ECO:0000256" key="3">
    <source>
        <dbReference type="ARBA" id="ARBA00004699"/>
    </source>
</evidence>
<dbReference type="Proteomes" id="UP000644441">
    <property type="component" value="Unassembled WGS sequence"/>
</dbReference>
<comment type="caution">
    <text evidence="13">The sequence shown here is derived from an EMBL/GenBank/DDBJ whole genome shotgun (WGS) entry which is preliminary data.</text>
</comment>
<keyword evidence="7" id="KW-0479">Metal-binding</keyword>
<evidence type="ECO:0000313" key="13">
    <source>
        <dbReference type="EMBL" id="MBF5053526.1"/>
    </source>
</evidence>
<feature type="compositionally biased region" description="Acidic residues" evidence="10">
    <location>
        <begin position="278"/>
        <end position="288"/>
    </location>
</feature>
<evidence type="ECO:0000256" key="7">
    <source>
        <dbReference type="ARBA" id="ARBA00022723"/>
    </source>
</evidence>
<evidence type="ECO:0000313" key="14">
    <source>
        <dbReference type="Proteomes" id="UP000644441"/>
    </source>
</evidence>
<feature type="compositionally biased region" description="Low complexity" evidence="10">
    <location>
        <begin position="257"/>
        <end position="268"/>
    </location>
</feature>
<evidence type="ECO:0000256" key="10">
    <source>
        <dbReference type="SAM" id="MobiDB-lite"/>
    </source>
</evidence>
<evidence type="ECO:0000256" key="8">
    <source>
        <dbReference type="ARBA" id="ARBA00022842"/>
    </source>
</evidence>
<dbReference type="Gene3D" id="3.40.120.10">
    <property type="entry name" value="Alpha-D-Glucose-1,6-Bisphosphate, subunit A, domain 3"/>
    <property type="match status" value="3"/>
</dbReference>
<comment type="cofactor">
    <cofactor evidence="2">
        <name>Mg(2+)</name>
        <dbReference type="ChEBI" id="CHEBI:18420"/>
    </cofactor>
</comment>
<dbReference type="PANTHER" id="PTHR43771:SF2">
    <property type="entry name" value="PHOSPHOMANNOMUTASE_PHOSPHOGLUCOMUTASE"/>
    <property type="match status" value="1"/>
</dbReference>
<evidence type="ECO:0000256" key="5">
    <source>
        <dbReference type="ARBA" id="ARBA00012730"/>
    </source>
</evidence>
<evidence type="ECO:0000259" key="11">
    <source>
        <dbReference type="Pfam" id="PF02878"/>
    </source>
</evidence>
<gene>
    <name evidence="13" type="ORF">ISO4_02128</name>
</gene>
<comment type="similarity">
    <text evidence="4">Belongs to the phosphohexose mutase family.</text>
</comment>
<keyword evidence="6" id="KW-0597">Phosphoprotein</keyword>
<comment type="pathway">
    <text evidence="3">Nucleotide-sugar biosynthesis; GDP-alpha-D-mannose biosynthesis; alpha-D-mannose 1-phosphate from D-fructose 6-phosphate: step 2/2.</text>
</comment>
<protein>
    <recommendedName>
        <fullName evidence="5">phosphomannomutase</fullName>
        <ecNumber evidence="5">5.4.2.8</ecNumber>
    </recommendedName>
</protein>
<name>A0ABS0AJ62_9GAMM</name>
<proteinExistence type="inferred from homology"/>
<dbReference type="InterPro" id="IPR005846">
    <property type="entry name" value="A-D-PHexomutase_a/b/a-III"/>
</dbReference>
<keyword evidence="9" id="KW-0413">Isomerase</keyword>
<dbReference type="Pfam" id="PF02878">
    <property type="entry name" value="PGM_PMM_I"/>
    <property type="match status" value="1"/>
</dbReference>
<evidence type="ECO:0000256" key="1">
    <source>
        <dbReference type="ARBA" id="ARBA00000586"/>
    </source>
</evidence>
<organism evidence="13 14">
    <name type="scientific">Alloalcanivorax venustensis ISO4</name>
    <dbReference type="NCBI Taxonomy" id="1177184"/>
    <lineage>
        <taxon>Bacteria</taxon>
        <taxon>Pseudomonadati</taxon>
        <taxon>Pseudomonadota</taxon>
        <taxon>Gammaproteobacteria</taxon>
        <taxon>Oceanospirillales</taxon>
        <taxon>Alcanivoracaceae</taxon>
        <taxon>Alloalcanivorax</taxon>
    </lineage>
</organism>
<evidence type="ECO:0000256" key="6">
    <source>
        <dbReference type="ARBA" id="ARBA00022553"/>
    </source>
</evidence>
<dbReference type="EMBL" id="ARXR01000017">
    <property type="protein sequence ID" value="MBF5053526.1"/>
    <property type="molecule type" value="Genomic_DNA"/>
</dbReference>
<dbReference type="EC" id="5.4.2.8" evidence="5"/>
<dbReference type="Pfam" id="PF02880">
    <property type="entry name" value="PGM_PMM_III"/>
    <property type="match status" value="1"/>
</dbReference>